<protein>
    <recommendedName>
        <fullName evidence="2">Immunoglobulin domain-containing protein</fullName>
    </recommendedName>
</protein>
<feature type="domain" description="Immunoglobulin" evidence="2">
    <location>
        <begin position="139"/>
        <end position="229"/>
    </location>
</feature>
<name>A0AAW1UJC7_9CUCU</name>
<organism evidence="3 4">
    <name type="scientific">Henosepilachna vigintioctopunctata</name>
    <dbReference type="NCBI Taxonomy" id="420089"/>
    <lineage>
        <taxon>Eukaryota</taxon>
        <taxon>Metazoa</taxon>
        <taxon>Ecdysozoa</taxon>
        <taxon>Arthropoda</taxon>
        <taxon>Hexapoda</taxon>
        <taxon>Insecta</taxon>
        <taxon>Pterygota</taxon>
        <taxon>Neoptera</taxon>
        <taxon>Endopterygota</taxon>
        <taxon>Coleoptera</taxon>
        <taxon>Polyphaga</taxon>
        <taxon>Cucujiformia</taxon>
        <taxon>Coccinelloidea</taxon>
        <taxon>Coccinellidae</taxon>
        <taxon>Epilachninae</taxon>
        <taxon>Epilachnini</taxon>
        <taxon>Henosepilachna</taxon>
    </lineage>
</organism>
<evidence type="ECO:0000313" key="4">
    <source>
        <dbReference type="Proteomes" id="UP001431783"/>
    </source>
</evidence>
<reference evidence="3 4" key="1">
    <citation type="submission" date="2023-03" db="EMBL/GenBank/DDBJ databases">
        <title>Genome insight into feeding habits of ladybird beetles.</title>
        <authorList>
            <person name="Li H.-S."/>
            <person name="Huang Y.-H."/>
            <person name="Pang H."/>
        </authorList>
    </citation>
    <scope>NUCLEOTIDE SEQUENCE [LARGE SCALE GENOMIC DNA]</scope>
    <source>
        <strain evidence="3">SYSU_2023b</strain>
        <tissue evidence="3">Whole body</tissue>
    </source>
</reference>
<dbReference type="InterPro" id="IPR003599">
    <property type="entry name" value="Ig_sub"/>
</dbReference>
<keyword evidence="1" id="KW-0732">Signal</keyword>
<keyword evidence="4" id="KW-1185">Reference proteome</keyword>
<dbReference type="Gene3D" id="2.60.40.10">
    <property type="entry name" value="Immunoglobulins"/>
    <property type="match status" value="3"/>
</dbReference>
<dbReference type="SMART" id="SM00409">
    <property type="entry name" value="IG"/>
    <property type="match status" value="3"/>
</dbReference>
<dbReference type="InterPro" id="IPR042495">
    <property type="entry name" value="PDGFRL"/>
</dbReference>
<dbReference type="InterPro" id="IPR013783">
    <property type="entry name" value="Ig-like_fold"/>
</dbReference>
<dbReference type="Proteomes" id="UP001431783">
    <property type="component" value="Unassembled WGS sequence"/>
</dbReference>
<gene>
    <name evidence="3" type="ORF">WA026_001817</name>
</gene>
<feature type="chain" id="PRO_5043946089" description="Immunoglobulin domain-containing protein" evidence="1">
    <location>
        <begin position="24"/>
        <end position="346"/>
    </location>
</feature>
<proteinExistence type="predicted"/>
<accession>A0AAW1UJC7</accession>
<dbReference type="PANTHER" id="PTHR15360:SF4">
    <property type="entry name" value="PROTEIN KINASE DOMAIN-CONTAINING PROTEIN"/>
    <property type="match status" value="1"/>
</dbReference>
<feature type="signal peptide" evidence="1">
    <location>
        <begin position="1"/>
        <end position="23"/>
    </location>
</feature>
<dbReference type="AlphaFoldDB" id="A0AAW1UJC7"/>
<comment type="caution">
    <text evidence="3">The sequence shown here is derived from an EMBL/GenBank/DDBJ whole genome shotgun (WGS) entry which is preliminary data.</text>
</comment>
<feature type="domain" description="Immunoglobulin" evidence="2">
    <location>
        <begin position="35"/>
        <end position="126"/>
    </location>
</feature>
<evidence type="ECO:0000313" key="3">
    <source>
        <dbReference type="EMBL" id="KAK9883647.1"/>
    </source>
</evidence>
<feature type="domain" description="Immunoglobulin" evidence="2">
    <location>
        <begin position="244"/>
        <end position="335"/>
    </location>
</feature>
<dbReference type="SUPFAM" id="SSF48726">
    <property type="entry name" value="Immunoglobulin"/>
    <property type="match status" value="1"/>
</dbReference>
<dbReference type="EMBL" id="JARQZJ010000091">
    <property type="protein sequence ID" value="KAK9883647.1"/>
    <property type="molecule type" value="Genomic_DNA"/>
</dbReference>
<dbReference type="PIRSF" id="PIRSF000615">
    <property type="entry name" value="TyrPK_CSF1-R"/>
    <property type="match status" value="1"/>
</dbReference>
<evidence type="ECO:0000256" key="1">
    <source>
        <dbReference type="SAM" id="SignalP"/>
    </source>
</evidence>
<evidence type="ECO:0000259" key="2">
    <source>
        <dbReference type="SMART" id="SM00409"/>
    </source>
</evidence>
<dbReference type="InterPro" id="IPR036179">
    <property type="entry name" value="Ig-like_dom_sf"/>
</dbReference>
<dbReference type="PANTHER" id="PTHR15360">
    <property type="entry name" value="PLATELET-DERIVED GROWTH FACTOR RECEPTOR LIKE"/>
    <property type="match status" value="1"/>
</dbReference>
<sequence length="346" mass="38587">MKFSISTVFLFMVKLASINVGEADAFSGPKLNISSHELILKTGDNLTVLCEGNGSLKWNIKDVEDDGRYSNYTNFEIVNSTAKNEGFTTGIELRITNITFPYVGVYHCLNEDNSSSDPAALYLYVNDEEHLAATDIMVNNHKVIRQGGTVTLPCIPAAPDVEVSLVKEIENQQFVPIDMGTTSAAKYYEFTPFTGFTTNDTSQVQIVNYRCDFKRGNISVSYPVHVDVKHSLPAYSGPILNISTYEYILKTGENLTVLCEGNGPLKWDIEDASDGELYSKYTKIEIVNSTTINEGFTTAIEMRITNISFPYVGIYYCMEEENNSRAPAALYLYVYGNICFLFSLLQ</sequence>